<name>A0AAV5G0F9_ELECO</name>
<keyword evidence="3" id="KW-1185">Reference proteome</keyword>
<organism evidence="2 3">
    <name type="scientific">Eleusine coracana subsp. coracana</name>
    <dbReference type="NCBI Taxonomy" id="191504"/>
    <lineage>
        <taxon>Eukaryota</taxon>
        <taxon>Viridiplantae</taxon>
        <taxon>Streptophyta</taxon>
        <taxon>Embryophyta</taxon>
        <taxon>Tracheophyta</taxon>
        <taxon>Spermatophyta</taxon>
        <taxon>Magnoliopsida</taxon>
        <taxon>Liliopsida</taxon>
        <taxon>Poales</taxon>
        <taxon>Poaceae</taxon>
        <taxon>PACMAD clade</taxon>
        <taxon>Chloridoideae</taxon>
        <taxon>Cynodonteae</taxon>
        <taxon>Eleusininae</taxon>
        <taxon>Eleusine</taxon>
    </lineage>
</organism>
<reference evidence="2" key="1">
    <citation type="journal article" date="2018" name="DNA Res.">
        <title>Multiple hybrid de novo genome assembly of finger millet, an orphan allotetraploid crop.</title>
        <authorList>
            <person name="Hatakeyama M."/>
            <person name="Aluri S."/>
            <person name="Balachadran M.T."/>
            <person name="Sivarajan S.R."/>
            <person name="Patrignani A."/>
            <person name="Gruter S."/>
            <person name="Poveda L."/>
            <person name="Shimizu-Inatsugi R."/>
            <person name="Baeten J."/>
            <person name="Francoijs K.J."/>
            <person name="Nataraja K.N."/>
            <person name="Reddy Y.A.N."/>
            <person name="Phadnis S."/>
            <person name="Ravikumar R.L."/>
            <person name="Schlapbach R."/>
            <person name="Sreeman S.M."/>
            <person name="Shimizu K.K."/>
        </authorList>
    </citation>
    <scope>NUCLEOTIDE SEQUENCE</scope>
</reference>
<evidence type="ECO:0000313" key="3">
    <source>
        <dbReference type="Proteomes" id="UP001054889"/>
    </source>
</evidence>
<dbReference type="EMBL" id="BQKI01000082">
    <property type="protein sequence ID" value="GJN31641.1"/>
    <property type="molecule type" value="Genomic_DNA"/>
</dbReference>
<dbReference type="EMBL" id="BQKI01000199">
    <property type="protein sequence ID" value="GJN40766.1"/>
    <property type="molecule type" value="Genomic_DNA"/>
</dbReference>
<sequence>MATHLLPESAFVTDLDGAVIILKADDAAVEIGRLRHRVAKRARDEGPPLLEEGDACGWSSAVMERGLTLRRRRGPASCSRRGCGWVVGAASAAAEADEHNCYGKESTTSVALVAQSEIDKSHLAYMYLNVVYY</sequence>
<accession>A0AAV5G0F9</accession>
<reference evidence="2" key="2">
    <citation type="submission" date="2021-12" db="EMBL/GenBank/DDBJ databases">
        <title>Resequencing data analysis of finger millet.</title>
        <authorList>
            <person name="Hatakeyama M."/>
            <person name="Aluri S."/>
            <person name="Balachadran M.T."/>
            <person name="Sivarajan S.R."/>
            <person name="Poveda L."/>
            <person name="Shimizu-Inatsugi R."/>
            <person name="Schlapbach R."/>
            <person name="Sreeman S.M."/>
            <person name="Shimizu K.K."/>
        </authorList>
    </citation>
    <scope>NUCLEOTIDE SEQUENCE</scope>
</reference>
<dbReference type="AlphaFoldDB" id="A0AAV5G0F9"/>
<gene>
    <name evidence="2" type="primary">gn00064</name>
    <name evidence="1" type="synonym">gb20061</name>
    <name evidence="1" type="ORF">PR202_gb20061</name>
    <name evidence="2" type="ORF">PR202_gn00064</name>
</gene>
<protein>
    <submittedName>
        <fullName evidence="2">Uncharacterized protein</fullName>
    </submittedName>
</protein>
<proteinExistence type="predicted"/>
<evidence type="ECO:0000313" key="2">
    <source>
        <dbReference type="EMBL" id="GJN40766.1"/>
    </source>
</evidence>
<evidence type="ECO:0000313" key="1">
    <source>
        <dbReference type="EMBL" id="GJN31641.1"/>
    </source>
</evidence>
<comment type="caution">
    <text evidence="2">The sequence shown here is derived from an EMBL/GenBank/DDBJ whole genome shotgun (WGS) entry which is preliminary data.</text>
</comment>
<dbReference type="Proteomes" id="UP001054889">
    <property type="component" value="Unassembled WGS sequence"/>
</dbReference>